<keyword evidence="2" id="KW-1185">Reference proteome</keyword>
<evidence type="ECO:0000313" key="2">
    <source>
        <dbReference type="Proteomes" id="UP000224460"/>
    </source>
</evidence>
<proteinExistence type="predicted"/>
<reference evidence="1" key="1">
    <citation type="submission" date="2017-10" db="EMBL/GenBank/DDBJ databases">
        <title>Genome sequence of cellulolytic Lachnospiraceae bacterium XHS1971 isolated from hotspring sediment.</title>
        <authorList>
            <person name="Vasudevan G."/>
            <person name="Joshi A.J."/>
            <person name="Hivarkar S."/>
            <person name="Lanjekar V.B."/>
            <person name="Dhakephalkar P.K."/>
            <person name="Dagar S."/>
        </authorList>
    </citation>
    <scope>NUCLEOTIDE SEQUENCE</scope>
    <source>
        <strain evidence="1">XHS1971</strain>
    </source>
</reference>
<protein>
    <submittedName>
        <fullName evidence="1">Uncharacterized protein</fullName>
    </submittedName>
</protein>
<dbReference type="EMBL" id="PEDL01000002">
    <property type="protein sequence ID" value="PHV71663.1"/>
    <property type="molecule type" value="Genomic_DNA"/>
</dbReference>
<comment type="caution">
    <text evidence="1">The sequence shown here is derived from an EMBL/GenBank/DDBJ whole genome shotgun (WGS) entry which is preliminary data.</text>
</comment>
<dbReference type="Proteomes" id="UP000224460">
    <property type="component" value="Unassembled WGS sequence"/>
</dbReference>
<gene>
    <name evidence="1" type="ORF">CS063_03625</name>
</gene>
<sequence>MKHMRVFSIVILMSLVLSQTLTYSSTPFITLEIDNEPISREKGQVEVIDGTAYISFRFLKPALQMQIEWEEDLQQVKLTKNEKQILLDLNQNTLTLDGVTPQSHAIINKRADILLPLRLVGEYLGYQINFEPKGPIISMIDGKLLKQVPDLSLNQKKQEETSHKKEIPKKVMYLTFDDGPSPYTAELLDLLKEYNMKATFFMLDAEMKQNEAIVKRIVEEGHGVGLHGVSHEKDIFYCGNNGPLKEMEKANQTLESIVGFKTCIVRTPYGSSPYLTKNQYMALCSHDYRIWDWNIDSRDWAYRNAERTFYATIKMIKTTQHEPKVVLFHDIKQVIQTMKLFLRWMEENQYTSDAITPDLVPVKMN</sequence>
<accession>A0AC61DFV2</accession>
<organism evidence="1 2">
    <name type="scientific">Sporanaerobium hydrogeniformans</name>
    <dbReference type="NCBI Taxonomy" id="3072179"/>
    <lineage>
        <taxon>Bacteria</taxon>
        <taxon>Bacillati</taxon>
        <taxon>Bacillota</taxon>
        <taxon>Clostridia</taxon>
        <taxon>Lachnospirales</taxon>
        <taxon>Lachnospiraceae</taxon>
        <taxon>Sporanaerobium</taxon>
    </lineage>
</organism>
<name>A0AC61DFV2_9FIRM</name>
<evidence type="ECO:0000313" key="1">
    <source>
        <dbReference type="EMBL" id="PHV71663.1"/>
    </source>
</evidence>